<dbReference type="RefSeq" id="WP_053072198.1">
    <property type="nucleotide sequence ID" value="NZ_CP047095.1"/>
</dbReference>
<organism evidence="2 3">
    <name type="scientific">Rossellomorea marisflavi</name>
    <dbReference type="NCBI Taxonomy" id="189381"/>
    <lineage>
        <taxon>Bacteria</taxon>
        <taxon>Bacillati</taxon>
        <taxon>Bacillota</taxon>
        <taxon>Bacilli</taxon>
        <taxon>Bacillales</taxon>
        <taxon>Bacillaceae</taxon>
        <taxon>Rossellomorea</taxon>
    </lineage>
</organism>
<evidence type="ECO:0000313" key="3">
    <source>
        <dbReference type="Proteomes" id="UP000076510"/>
    </source>
</evidence>
<dbReference type="GeneID" id="89533205"/>
<dbReference type="GO" id="GO:0030153">
    <property type="term" value="P:bacteriocin immunity"/>
    <property type="evidence" value="ECO:0007669"/>
    <property type="project" value="InterPro"/>
</dbReference>
<evidence type="ECO:0000259" key="1">
    <source>
        <dbReference type="Pfam" id="PF06713"/>
    </source>
</evidence>
<accession>A0A165L688</accession>
<dbReference type="EMBL" id="LQQY01000009">
    <property type="protein sequence ID" value="KZE51124.1"/>
    <property type="molecule type" value="Genomic_DNA"/>
</dbReference>
<dbReference type="Pfam" id="PF06713">
    <property type="entry name" value="bPH_4"/>
    <property type="match status" value="1"/>
</dbReference>
<gene>
    <name evidence="2" type="ORF">AV649_17325</name>
</gene>
<name>A0A165L688_9BACI</name>
<sequence>MEEKVWEERSRSPLIEKSNAINRRRSGYVYFPSKKDGWMGFLHLIILFLCFGLPVLSDEWVWIFVIPLVLGVVNLLIWFRTGYRVEAEEVVIYYGPITLRVPIQEIERVAFIKSPFVGPALSVDRIGITYSASKFLTVSPRNQEEFLQVLRESNPNLVVDRRD</sequence>
<protein>
    <recommendedName>
        <fullName evidence="1">Uncharacterized protein YyaB-like PH domain-containing protein</fullName>
    </recommendedName>
</protein>
<dbReference type="OrthoDB" id="6658731at2"/>
<feature type="domain" description="Uncharacterized protein YyaB-like PH" evidence="1">
    <location>
        <begin position="81"/>
        <end position="154"/>
    </location>
</feature>
<proteinExistence type="predicted"/>
<comment type="caution">
    <text evidence="2">The sequence shown here is derived from an EMBL/GenBank/DDBJ whole genome shotgun (WGS) entry which is preliminary data.</text>
</comment>
<reference evidence="3" key="1">
    <citation type="submission" date="2016-01" db="EMBL/GenBank/DDBJ databases">
        <title>Whole genome sequencing of Bhargavaea cecembensis T14.</title>
        <authorList>
            <person name="Hong K.W."/>
        </authorList>
    </citation>
    <scope>NUCLEOTIDE SEQUENCE [LARGE SCALE GENOMIC DNA]</scope>
    <source>
        <strain evidence="3">M19</strain>
    </source>
</reference>
<dbReference type="AlphaFoldDB" id="A0A165L688"/>
<dbReference type="InterPro" id="IPR009589">
    <property type="entry name" value="PH_YyaB-like"/>
</dbReference>
<dbReference type="Proteomes" id="UP000076510">
    <property type="component" value="Unassembled WGS sequence"/>
</dbReference>
<evidence type="ECO:0000313" key="2">
    <source>
        <dbReference type="EMBL" id="KZE51124.1"/>
    </source>
</evidence>